<dbReference type="OrthoDB" id="2740224at2759"/>
<proteinExistence type="predicted"/>
<dbReference type="AlphaFoldDB" id="A0A060S1L0"/>
<dbReference type="HOGENOM" id="CLU_1661690_0_0_1"/>
<protein>
    <submittedName>
        <fullName evidence="1">Uncharacterized protein</fullName>
    </submittedName>
</protein>
<gene>
    <name evidence="1" type="ORF">BN946_scf184938.g32</name>
</gene>
<dbReference type="Proteomes" id="UP000029665">
    <property type="component" value="Unassembled WGS sequence"/>
</dbReference>
<name>A0A060S1L0_PYCCI</name>
<keyword evidence="2" id="KW-1185">Reference proteome</keyword>
<evidence type="ECO:0000313" key="1">
    <source>
        <dbReference type="EMBL" id="CDO68180.1"/>
    </source>
</evidence>
<organism evidence="1 2">
    <name type="scientific">Pycnoporus cinnabarinus</name>
    <name type="common">Cinnabar-red polypore</name>
    <name type="synonym">Trametes cinnabarina</name>
    <dbReference type="NCBI Taxonomy" id="5643"/>
    <lineage>
        <taxon>Eukaryota</taxon>
        <taxon>Fungi</taxon>
        <taxon>Dikarya</taxon>
        <taxon>Basidiomycota</taxon>
        <taxon>Agaricomycotina</taxon>
        <taxon>Agaricomycetes</taxon>
        <taxon>Polyporales</taxon>
        <taxon>Polyporaceae</taxon>
        <taxon>Trametes</taxon>
    </lineage>
</organism>
<reference evidence="1" key="1">
    <citation type="submission" date="2014-01" db="EMBL/GenBank/DDBJ databases">
        <title>The genome of the white-rot fungus Pycnoporus cinnabarinus: a basidiomycete model with a versatile arsenal for lignocellulosic biomass breakdown.</title>
        <authorList>
            <person name="Levasseur A."/>
            <person name="Lomascolo A."/>
            <person name="Ruiz-Duenas F.J."/>
            <person name="Uzan E."/>
            <person name="Piumi F."/>
            <person name="Kues U."/>
            <person name="Ram A.F.J."/>
            <person name="Murat C."/>
            <person name="Haon M."/>
            <person name="Benoit I."/>
            <person name="Arfi Y."/>
            <person name="Chevret D."/>
            <person name="Drula E."/>
            <person name="Kwon M.J."/>
            <person name="Gouret P."/>
            <person name="Lesage-Meessen L."/>
            <person name="Lombard V."/>
            <person name="Mariette J."/>
            <person name="Noirot C."/>
            <person name="Park J."/>
            <person name="Patyshakuliyeva A."/>
            <person name="Wieneger R.A.B."/>
            <person name="Wosten H.A.B."/>
            <person name="Martin F."/>
            <person name="Coutinho P.M."/>
            <person name="de Vries R."/>
            <person name="Martinez A.T."/>
            <person name="Klopp C."/>
            <person name="Pontarotti P."/>
            <person name="Henrissat B."/>
            <person name="Record E."/>
        </authorList>
    </citation>
    <scope>NUCLEOTIDE SEQUENCE [LARGE SCALE GENOMIC DNA]</scope>
    <source>
        <strain evidence="1">BRFM137</strain>
    </source>
</reference>
<accession>A0A060S1L0</accession>
<comment type="caution">
    <text evidence="1">The sequence shown here is derived from an EMBL/GenBank/DDBJ whole genome shotgun (WGS) entry which is preliminary data.</text>
</comment>
<dbReference type="EMBL" id="CCBP010000006">
    <property type="protein sequence ID" value="CDO68180.1"/>
    <property type="molecule type" value="Genomic_DNA"/>
</dbReference>
<sequence length="162" mass="17882">MAPIPQGRIDVSKDRIKHAPRAMVGFVQLGSVGLHDLLNRPLQQLAGRYPALSDQSLLACGLPEIQLKFTFRTSSQWPGYEPYNYIEKVSLAGAKCNGQVATAVAEAVQSLLQRAMRAKPYESTYAILPGSQYTIQNLALVGLRHVQGDIFIAEFEIPRRMA</sequence>
<evidence type="ECO:0000313" key="2">
    <source>
        <dbReference type="Proteomes" id="UP000029665"/>
    </source>
</evidence>